<evidence type="ECO:0000256" key="1">
    <source>
        <dbReference type="ARBA" id="ARBA00023015"/>
    </source>
</evidence>
<evidence type="ECO:0000256" key="4">
    <source>
        <dbReference type="SAM" id="Phobius"/>
    </source>
</evidence>
<keyword evidence="1" id="KW-0805">Transcription regulation</keyword>
<organism evidence="6 7">
    <name type="scientific">Gordoniibacillus kamchatkensis</name>
    <dbReference type="NCBI Taxonomy" id="1590651"/>
    <lineage>
        <taxon>Bacteria</taxon>
        <taxon>Bacillati</taxon>
        <taxon>Bacillota</taxon>
        <taxon>Bacilli</taxon>
        <taxon>Bacillales</taxon>
        <taxon>Paenibacillaceae</taxon>
        <taxon>Gordoniibacillus</taxon>
    </lineage>
</organism>
<protein>
    <recommendedName>
        <fullName evidence="5">HTH araC/xylS-type domain-containing protein</fullName>
    </recommendedName>
</protein>
<dbReference type="InterPro" id="IPR009057">
    <property type="entry name" value="Homeodomain-like_sf"/>
</dbReference>
<dbReference type="Proteomes" id="UP000031967">
    <property type="component" value="Unassembled WGS sequence"/>
</dbReference>
<feature type="transmembrane region" description="Helical" evidence="4">
    <location>
        <begin position="305"/>
        <end position="329"/>
    </location>
</feature>
<name>A0ABR5AK26_9BACL</name>
<dbReference type="PRINTS" id="PR00032">
    <property type="entry name" value="HTHARAC"/>
</dbReference>
<dbReference type="SUPFAM" id="SSF46689">
    <property type="entry name" value="Homeodomain-like"/>
    <property type="match status" value="2"/>
</dbReference>
<evidence type="ECO:0000256" key="2">
    <source>
        <dbReference type="ARBA" id="ARBA00023125"/>
    </source>
</evidence>
<evidence type="ECO:0000256" key="3">
    <source>
        <dbReference type="ARBA" id="ARBA00023163"/>
    </source>
</evidence>
<dbReference type="PROSITE" id="PS01124">
    <property type="entry name" value="HTH_ARAC_FAMILY_2"/>
    <property type="match status" value="1"/>
</dbReference>
<keyword evidence="4" id="KW-1133">Transmembrane helix</keyword>
<dbReference type="EMBL" id="JXAK01000010">
    <property type="protein sequence ID" value="KIL41331.1"/>
    <property type="molecule type" value="Genomic_DNA"/>
</dbReference>
<dbReference type="InterPro" id="IPR018060">
    <property type="entry name" value="HTH_AraC"/>
</dbReference>
<proteinExistence type="predicted"/>
<keyword evidence="2" id="KW-0238">DNA-binding</keyword>
<keyword evidence="4" id="KW-0472">Membrane</keyword>
<dbReference type="Pfam" id="PF12833">
    <property type="entry name" value="HTH_18"/>
    <property type="match status" value="1"/>
</dbReference>
<keyword evidence="7" id="KW-1185">Reference proteome</keyword>
<dbReference type="PANTHER" id="PTHR43280">
    <property type="entry name" value="ARAC-FAMILY TRANSCRIPTIONAL REGULATOR"/>
    <property type="match status" value="1"/>
</dbReference>
<dbReference type="Gene3D" id="6.10.340.10">
    <property type="match status" value="1"/>
</dbReference>
<gene>
    <name evidence="6" type="ORF">SD70_07710</name>
</gene>
<dbReference type="InterPro" id="IPR020449">
    <property type="entry name" value="Tscrpt_reg_AraC-type_HTH"/>
</dbReference>
<keyword evidence="4" id="KW-0812">Transmembrane</keyword>
<dbReference type="Gene3D" id="1.10.10.60">
    <property type="entry name" value="Homeodomain-like"/>
    <property type="match status" value="2"/>
</dbReference>
<dbReference type="PANTHER" id="PTHR43280:SF28">
    <property type="entry name" value="HTH-TYPE TRANSCRIPTIONAL ACTIVATOR RHAS"/>
    <property type="match status" value="1"/>
</dbReference>
<dbReference type="InterPro" id="IPR018062">
    <property type="entry name" value="HTH_AraC-typ_CS"/>
</dbReference>
<evidence type="ECO:0000313" key="6">
    <source>
        <dbReference type="EMBL" id="KIL41331.1"/>
    </source>
</evidence>
<evidence type="ECO:0000259" key="5">
    <source>
        <dbReference type="PROSITE" id="PS01124"/>
    </source>
</evidence>
<keyword evidence="3" id="KW-0804">Transcription</keyword>
<sequence length="793" mass="89700">MIRLIQAAFSNFKFRSLFFRILFLLALLVTMTTVVVGYFGNRYSQNVVREEVRRSSIQMLEQTRRLMDALLSDVDQITVRLAQNRTFSHALLSGAGGPSEADVQEIRNYLLDSYTSSPYIESIYVYYADSGLVQSALVGPAKTESTDDPEWLPYYRSMKRTESKWFVRKYPGGGSDKNLSQTQVTLIRTTPWGGASIKGAIIVNMNQQALFQSPSFRLMRPGEEIWMVSPDGSLAFNSNTGMVVPAAEFSVIRDKLGSDITAFANRFRGSEYSFTAVTSPYTGWKYVDLIPTASLYQSGKDIQQFMLILMAFSIVIAVLFAFVITIRIYSPIYSLVQFVNNKREGGNGGAAFPGGERSELAILFSAFKSLKEQSAAMESQLKDNWPVLQQSFLRRLIQEKSRQHAEIMAQFAYYRLPVTPFGFFVCVLRIDDYPAYMNKYGRYDQSLIRYFIAKMSAEMAGPAYRLYPLHTESRDVILVCNPEQEVSPEQFRAQAPEAAERIGAAIRTYLNLTVSAGIGDLKQLAGSVSESYEEAMDALESRAFKGYGLVAPIWLNRDRKPADQQFFRTMGAHKREILLHIREDNPEELGVELAKLADTAEHAEGIPFRLVQHACFQLVVEVFQRLAELGFAPKSETELSELQEEVLRLETVGETVRYAAAYIRRMNRRVVSETPQESVPVAKQILDYIEANFDKEISLGGIADKLQLDPSYVSRLFRQEVSVTFMDYVISLRLEKAKKLLIEGKLPVKQIGAAVGYANQRSFNRIFKKYEGVTPGEYRDIHGQNKLSSDEIY</sequence>
<feature type="domain" description="HTH araC/xylS-type" evidence="5">
    <location>
        <begin position="683"/>
        <end position="781"/>
    </location>
</feature>
<comment type="caution">
    <text evidence="6">The sequence shown here is derived from an EMBL/GenBank/DDBJ whole genome shotgun (WGS) entry which is preliminary data.</text>
</comment>
<dbReference type="RefSeq" id="WP_041047037.1">
    <property type="nucleotide sequence ID" value="NZ_JXAK01000010.1"/>
</dbReference>
<dbReference type="SMART" id="SM00342">
    <property type="entry name" value="HTH_ARAC"/>
    <property type="match status" value="1"/>
</dbReference>
<evidence type="ECO:0000313" key="7">
    <source>
        <dbReference type="Proteomes" id="UP000031967"/>
    </source>
</evidence>
<accession>A0ABR5AK26</accession>
<feature type="transmembrane region" description="Helical" evidence="4">
    <location>
        <begin position="17"/>
        <end position="39"/>
    </location>
</feature>
<reference evidence="6 7" key="1">
    <citation type="submission" date="2014-12" db="EMBL/GenBank/DDBJ databases">
        <title>Draft genome sequence of Paenibacillus kamchatkensis strain B-2647.</title>
        <authorList>
            <person name="Karlyshev A.V."/>
            <person name="Kudryashova E.B."/>
        </authorList>
    </citation>
    <scope>NUCLEOTIDE SEQUENCE [LARGE SCALE GENOMIC DNA]</scope>
    <source>
        <strain evidence="6 7">VKM B-2647</strain>
    </source>
</reference>
<dbReference type="PROSITE" id="PS00041">
    <property type="entry name" value="HTH_ARAC_FAMILY_1"/>
    <property type="match status" value="1"/>
</dbReference>